<dbReference type="InterPro" id="IPR050415">
    <property type="entry name" value="MRET"/>
</dbReference>
<feature type="transmembrane region" description="Helical" evidence="9">
    <location>
        <begin position="117"/>
        <end position="139"/>
    </location>
</feature>
<evidence type="ECO:0000256" key="5">
    <source>
        <dbReference type="ARBA" id="ARBA00022827"/>
    </source>
</evidence>
<evidence type="ECO:0000256" key="3">
    <source>
        <dbReference type="ARBA" id="ARBA00022714"/>
    </source>
</evidence>
<keyword evidence="9" id="KW-1133">Transmembrane helix</keyword>
<gene>
    <name evidence="11" type="ORF">J2S23_001285</name>
</gene>
<feature type="transmembrane region" description="Helical" evidence="9">
    <location>
        <begin position="79"/>
        <end position="97"/>
    </location>
</feature>
<keyword evidence="4" id="KW-0479">Metal-binding</keyword>
<evidence type="ECO:0000256" key="7">
    <source>
        <dbReference type="ARBA" id="ARBA00023004"/>
    </source>
</evidence>
<dbReference type="SUPFAM" id="SSF63380">
    <property type="entry name" value="Riboflavin synthase domain-like"/>
    <property type="match status" value="1"/>
</dbReference>
<keyword evidence="8" id="KW-0411">Iron-sulfur</keyword>
<keyword evidence="6" id="KW-0560">Oxidoreductase</keyword>
<dbReference type="InterPro" id="IPR001433">
    <property type="entry name" value="OxRdtase_FAD/NAD-bd"/>
</dbReference>
<feature type="transmembrane region" description="Helical" evidence="9">
    <location>
        <begin position="183"/>
        <end position="202"/>
    </location>
</feature>
<dbReference type="InterPro" id="IPR017938">
    <property type="entry name" value="Riboflavin_synthase-like_b-brl"/>
</dbReference>
<comment type="cofactor">
    <cofactor evidence="1">
        <name>FAD</name>
        <dbReference type="ChEBI" id="CHEBI:57692"/>
    </cofactor>
</comment>
<dbReference type="InterPro" id="IPR013112">
    <property type="entry name" value="FAD-bd_8"/>
</dbReference>
<keyword evidence="5" id="KW-0274">FAD</keyword>
<comment type="caution">
    <text evidence="11">The sequence shown here is derived from an EMBL/GenBank/DDBJ whole genome shotgun (WGS) entry which is preliminary data.</text>
</comment>
<dbReference type="PANTHER" id="PTHR47354">
    <property type="entry name" value="NADH OXIDOREDUCTASE HCR"/>
    <property type="match status" value="1"/>
</dbReference>
<evidence type="ECO:0000256" key="1">
    <source>
        <dbReference type="ARBA" id="ARBA00001974"/>
    </source>
</evidence>
<keyword evidence="7" id="KW-0408">Iron</keyword>
<dbReference type="PROSITE" id="PS51384">
    <property type="entry name" value="FAD_FR"/>
    <property type="match status" value="1"/>
</dbReference>
<dbReference type="PRINTS" id="PR00406">
    <property type="entry name" value="CYTB5RDTASE"/>
</dbReference>
<evidence type="ECO:0000313" key="11">
    <source>
        <dbReference type="EMBL" id="MDQ0222727.1"/>
    </source>
</evidence>
<dbReference type="Gene3D" id="2.40.30.10">
    <property type="entry name" value="Translation factors"/>
    <property type="match status" value="1"/>
</dbReference>
<dbReference type="Proteomes" id="UP001223079">
    <property type="component" value="Unassembled WGS sequence"/>
</dbReference>
<accession>A0ABT9YSY0</accession>
<proteinExistence type="predicted"/>
<keyword evidence="9" id="KW-0472">Membrane</keyword>
<dbReference type="RefSeq" id="WP_307121916.1">
    <property type="nucleotide sequence ID" value="NZ_JAUSTM010000011.1"/>
</dbReference>
<dbReference type="InterPro" id="IPR017927">
    <property type="entry name" value="FAD-bd_FR_type"/>
</dbReference>
<evidence type="ECO:0000256" key="4">
    <source>
        <dbReference type="ARBA" id="ARBA00022723"/>
    </source>
</evidence>
<keyword evidence="3" id="KW-0001">2Fe-2S</keyword>
<evidence type="ECO:0000256" key="6">
    <source>
        <dbReference type="ARBA" id="ARBA00023002"/>
    </source>
</evidence>
<name>A0ABT9YSY0_9STRE</name>
<evidence type="ECO:0000259" key="10">
    <source>
        <dbReference type="PROSITE" id="PS51384"/>
    </source>
</evidence>
<dbReference type="Pfam" id="PF00175">
    <property type="entry name" value="NAD_binding_1"/>
    <property type="match status" value="1"/>
</dbReference>
<keyword evidence="2" id="KW-0285">Flavoprotein</keyword>
<dbReference type="SUPFAM" id="SSF52343">
    <property type="entry name" value="Ferredoxin reductase-like, C-terminal NADP-linked domain"/>
    <property type="match status" value="1"/>
</dbReference>
<feature type="transmembrane region" description="Helical" evidence="9">
    <location>
        <begin position="40"/>
        <end position="59"/>
    </location>
</feature>
<evidence type="ECO:0000256" key="9">
    <source>
        <dbReference type="SAM" id="Phobius"/>
    </source>
</evidence>
<feature type="domain" description="FAD-binding FR-type" evidence="10">
    <location>
        <begin position="207"/>
        <end position="307"/>
    </location>
</feature>
<feature type="transmembrane region" description="Helical" evidence="9">
    <location>
        <begin position="159"/>
        <end position="177"/>
    </location>
</feature>
<reference evidence="11 12" key="1">
    <citation type="submission" date="2023-07" db="EMBL/GenBank/DDBJ databases">
        <title>Genomic Encyclopedia of Type Strains, Phase IV (KMG-IV): sequencing the most valuable type-strain genomes for metagenomic binning, comparative biology and taxonomic classification.</title>
        <authorList>
            <person name="Goeker M."/>
        </authorList>
    </citation>
    <scope>NUCLEOTIDE SEQUENCE [LARGE SCALE GENOMIC DNA]</scope>
    <source>
        <strain evidence="11 12">DSM 105143</strain>
    </source>
</reference>
<dbReference type="EMBL" id="JAUSTM010000011">
    <property type="protein sequence ID" value="MDQ0222727.1"/>
    <property type="molecule type" value="Genomic_DNA"/>
</dbReference>
<sequence>MAKKSFWKNAFFPLMSLVIFATLFASMLVVRSGLPAKPLISFSSGLLAYSMMLTVTFMASRPRFIEKHIGLPKMYEIHALMAVVLCVTGLLHVILQWNGFANMFNIIDQSNLSTTGFIAVFSLILVMFTGIFSLSGVFVNHNPKLRAFKNKQNREASLWIHRLAIVAIIAIYLHIFLLGFGGIFQLLITAYTVLVLGYYAYWKWSIATSDKYTVSVIERLRHDVWRLVLTPKNGKTKHYRPGDYFFVRMLDNTLTREGHPFSTTSANTDQNMEFMIKEDGDWTGQLDKVSVGNTVTLEGPHGNYFPERLDSEPVDTKPFVLLSGGIGVTPNLSIARHELAQHTQREIHFVWGLAIEKDIFLLQELEEIKAKNPNFSYHLIFSNEAVEGYDQGFITSDYLAKIGADLFQTAEFFVCGPPPMLTAAQEMLAKEQVDPERIHIDEFGF</sequence>
<dbReference type="Pfam" id="PF08022">
    <property type="entry name" value="FAD_binding_8"/>
    <property type="match status" value="1"/>
</dbReference>
<dbReference type="Gene3D" id="3.40.50.80">
    <property type="entry name" value="Nucleotide-binding domain of ferredoxin-NADP reductase (FNR) module"/>
    <property type="match status" value="1"/>
</dbReference>
<evidence type="ECO:0000256" key="2">
    <source>
        <dbReference type="ARBA" id="ARBA00022630"/>
    </source>
</evidence>
<dbReference type="InterPro" id="IPR039261">
    <property type="entry name" value="FNR_nucleotide-bd"/>
</dbReference>
<feature type="transmembrane region" description="Helical" evidence="9">
    <location>
        <begin position="12"/>
        <end position="34"/>
    </location>
</feature>
<protein>
    <submittedName>
        <fullName evidence="11">Ferric reductase</fullName>
    </submittedName>
</protein>
<organism evidence="11 12">
    <name type="scientific">Streptococcus moroccensis</name>
    <dbReference type="NCBI Taxonomy" id="1451356"/>
    <lineage>
        <taxon>Bacteria</taxon>
        <taxon>Bacillati</taxon>
        <taxon>Bacillota</taxon>
        <taxon>Bacilli</taxon>
        <taxon>Lactobacillales</taxon>
        <taxon>Streptococcaceae</taxon>
        <taxon>Streptococcus</taxon>
    </lineage>
</organism>
<evidence type="ECO:0000313" key="12">
    <source>
        <dbReference type="Proteomes" id="UP001223079"/>
    </source>
</evidence>
<keyword evidence="12" id="KW-1185">Reference proteome</keyword>
<keyword evidence="9" id="KW-0812">Transmembrane</keyword>
<dbReference type="PANTHER" id="PTHR47354:SF8">
    <property type="entry name" value="1,2-PHENYLACETYL-COA EPOXIDASE, SUBUNIT E"/>
    <property type="match status" value="1"/>
</dbReference>
<evidence type="ECO:0000256" key="8">
    <source>
        <dbReference type="ARBA" id="ARBA00023014"/>
    </source>
</evidence>